<keyword evidence="2" id="KW-1185">Reference proteome</keyword>
<gene>
    <name evidence="1" type="ORF">NPIL_608541</name>
</gene>
<accession>A0A8X6MM93</accession>
<name>A0A8X6MM93_NEPPI</name>
<comment type="caution">
    <text evidence="1">The sequence shown here is derived from an EMBL/GenBank/DDBJ whole genome shotgun (WGS) entry which is preliminary data.</text>
</comment>
<dbReference type="Proteomes" id="UP000887013">
    <property type="component" value="Unassembled WGS sequence"/>
</dbReference>
<dbReference type="AlphaFoldDB" id="A0A8X6MM93"/>
<protein>
    <submittedName>
        <fullName evidence="1">Uncharacterized protein</fullName>
    </submittedName>
</protein>
<sequence length="106" mass="11763">MGLGPMVTVTCRNQPAPLTLPPPTPCVSSFNSLIQRKMPPARKAESGFLEISVGMKGDGFRRRITLVDLEDFDFFRRSLCDYLARGHDRLQSSSNYNDVSGVDEAL</sequence>
<reference evidence="1" key="1">
    <citation type="submission" date="2020-08" db="EMBL/GenBank/DDBJ databases">
        <title>Multicomponent nature underlies the extraordinary mechanical properties of spider dragline silk.</title>
        <authorList>
            <person name="Kono N."/>
            <person name="Nakamura H."/>
            <person name="Mori M."/>
            <person name="Yoshida Y."/>
            <person name="Ohtoshi R."/>
            <person name="Malay A.D."/>
            <person name="Moran D.A.P."/>
            <person name="Tomita M."/>
            <person name="Numata K."/>
            <person name="Arakawa K."/>
        </authorList>
    </citation>
    <scope>NUCLEOTIDE SEQUENCE</scope>
</reference>
<dbReference type="EMBL" id="BMAW01000086">
    <property type="protein sequence ID" value="GFS67305.1"/>
    <property type="molecule type" value="Genomic_DNA"/>
</dbReference>
<organism evidence="1 2">
    <name type="scientific">Nephila pilipes</name>
    <name type="common">Giant wood spider</name>
    <name type="synonym">Nephila maculata</name>
    <dbReference type="NCBI Taxonomy" id="299642"/>
    <lineage>
        <taxon>Eukaryota</taxon>
        <taxon>Metazoa</taxon>
        <taxon>Ecdysozoa</taxon>
        <taxon>Arthropoda</taxon>
        <taxon>Chelicerata</taxon>
        <taxon>Arachnida</taxon>
        <taxon>Araneae</taxon>
        <taxon>Araneomorphae</taxon>
        <taxon>Entelegynae</taxon>
        <taxon>Araneoidea</taxon>
        <taxon>Nephilidae</taxon>
        <taxon>Nephila</taxon>
    </lineage>
</organism>
<proteinExistence type="predicted"/>
<evidence type="ECO:0000313" key="2">
    <source>
        <dbReference type="Proteomes" id="UP000887013"/>
    </source>
</evidence>
<evidence type="ECO:0000313" key="1">
    <source>
        <dbReference type="EMBL" id="GFS67305.1"/>
    </source>
</evidence>